<dbReference type="PANTHER" id="PTHR11347">
    <property type="entry name" value="CYCLIC NUCLEOTIDE PHOSPHODIESTERASE"/>
    <property type="match status" value="1"/>
</dbReference>
<keyword evidence="6" id="KW-1185">Reference proteome</keyword>
<dbReference type="SUPFAM" id="SSF109604">
    <property type="entry name" value="HD-domain/PDEase-like"/>
    <property type="match status" value="1"/>
</dbReference>
<evidence type="ECO:0000256" key="2">
    <source>
        <dbReference type="ARBA" id="ARBA00022801"/>
    </source>
</evidence>
<dbReference type="GO" id="GO:0004114">
    <property type="term" value="F:3',5'-cyclic-nucleotide phosphodiesterase activity"/>
    <property type="evidence" value="ECO:0007669"/>
    <property type="project" value="InterPro"/>
</dbReference>
<evidence type="ECO:0000256" key="3">
    <source>
        <dbReference type="RuleBase" id="RU363067"/>
    </source>
</evidence>
<organism evidence="5 6">
    <name type="scientific">Macrolepiota fuliginosa MF-IS2</name>
    <dbReference type="NCBI Taxonomy" id="1400762"/>
    <lineage>
        <taxon>Eukaryota</taxon>
        <taxon>Fungi</taxon>
        <taxon>Dikarya</taxon>
        <taxon>Basidiomycota</taxon>
        <taxon>Agaricomycotina</taxon>
        <taxon>Agaricomycetes</taxon>
        <taxon>Agaricomycetidae</taxon>
        <taxon>Agaricales</taxon>
        <taxon>Agaricineae</taxon>
        <taxon>Agaricaceae</taxon>
        <taxon>Macrolepiota</taxon>
    </lineage>
</organism>
<evidence type="ECO:0000259" key="4">
    <source>
        <dbReference type="PROSITE" id="PS51845"/>
    </source>
</evidence>
<accession>A0A9P6C279</accession>
<dbReference type="EMBL" id="MU151135">
    <property type="protein sequence ID" value="KAF9449286.1"/>
    <property type="molecule type" value="Genomic_DNA"/>
</dbReference>
<dbReference type="InterPro" id="IPR003607">
    <property type="entry name" value="HD/PDEase_dom"/>
</dbReference>
<protein>
    <recommendedName>
        <fullName evidence="3">Phosphodiesterase</fullName>
        <ecNumber evidence="3">3.1.4.-</ecNumber>
    </recommendedName>
</protein>
<dbReference type="InterPro" id="IPR002073">
    <property type="entry name" value="PDEase_catalytic_dom"/>
</dbReference>
<dbReference type="EC" id="3.1.4.-" evidence="3"/>
<evidence type="ECO:0000256" key="1">
    <source>
        <dbReference type="ARBA" id="ARBA00022723"/>
    </source>
</evidence>
<comment type="similarity">
    <text evidence="3">Belongs to the cyclic nucleotide phosphodiesterase family.</text>
</comment>
<keyword evidence="2 3" id="KW-0378">Hydrolase</keyword>
<dbReference type="Gene3D" id="1.10.1300.10">
    <property type="entry name" value="3'5'-cyclic nucleotide phosphodiesterase, catalytic domain"/>
    <property type="match status" value="1"/>
</dbReference>
<dbReference type="PROSITE" id="PS51845">
    <property type="entry name" value="PDEASE_I_2"/>
    <property type="match status" value="1"/>
</dbReference>
<comment type="cofactor">
    <cofactor evidence="3">
        <name>a divalent metal cation</name>
        <dbReference type="ChEBI" id="CHEBI:60240"/>
    </cofactor>
    <text evidence="3">Binds 2 divalent metal cations per subunit. Site 1 may preferentially bind zinc ions, while site 2 has a preference for magnesium and/or manganese ions.</text>
</comment>
<dbReference type="InterPro" id="IPR023174">
    <property type="entry name" value="PDEase_CS"/>
</dbReference>
<feature type="domain" description="PDEase" evidence="4">
    <location>
        <begin position="67"/>
        <end position="429"/>
    </location>
</feature>
<reference evidence="5" key="1">
    <citation type="submission" date="2020-11" db="EMBL/GenBank/DDBJ databases">
        <authorList>
            <consortium name="DOE Joint Genome Institute"/>
            <person name="Ahrendt S."/>
            <person name="Riley R."/>
            <person name="Andreopoulos W."/>
            <person name="Labutti K."/>
            <person name="Pangilinan J."/>
            <person name="Ruiz-Duenas F.J."/>
            <person name="Barrasa J.M."/>
            <person name="Sanchez-Garcia M."/>
            <person name="Camarero S."/>
            <person name="Miyauchi S."/>
            <person name="Serrano A."/>
            <person name="Linde D."/>
            <person name="Babiker R."/>
            <person name="Drula E."/>
            <person name="Ayuso-Fernandez I."/>
            <person name="Pacheco R."/>
            <person name="Padilla G."/>
            <person name="Ferreira P."/>
            <person name="Barriuso J."/>
            <person name="Kellner H."/>
            <person name="Castanera R."/>
            <person name="Alfaro M."/>
            <person name="Ramirez L."/>
            <person name="Pisabarro A.G."/>
            <person name="Kuo A."/>
            <person name="Tritt A."/>
            <person name="Lipzen A."/>
            <person name="He G."/>
            <person name="Yan M."/>
            <person name="Ng V."/>
            <person name="Cullen D."/>
            <person name="Martin F."/>
            <person name="Rosso M.-N."/>
            <person name="Henrissat B."/>
            <person name="Hibbett D."/>
            <person name="Martinez A.T."/>
            <person name="Grigoriev I.V."/>
        </authorList>
    </citation>
    <scope>NUCLEOTIDE SEQUENCE</scope>
    <source>
        <strain evidence="5">MF-IS2</strain>
    </source>
</reference>
<dbReference type="PROSITE" id="PS00126">
    <property type="entry name" value="PDEASE_I_1"/>
    <property type="match status" value="1"/>
</dbReference>
<dbReference type="InterPro" id="IPR036971">
    <property type="entry name" value="PDEase_catalytic_dom_sf"/>
</dbReference>
<keyword evidence="1 3" id="KW-0479">Metal-binding</keyword>
<gene>
    <name evidence="5" type="ORF">P691DRAFT_799491</name>
</gene>
<dbReference type="GO" id="GO:0046872">
    <property type="term" value="F:metal ion binding"/>
    <property type="evidence" value="ECO:0007669"/>
    <property type="project" value="UniProtKB-KW"/>
</dbReference>
<dbReference type="Proteomes" id="UP000807342">
    <property type="component" value="Unassembled WGS sequence"/>
</dbReference>
<evidence type="ECO:0000313" key="5">
    <source>
        <dbReference type="EMBL" id="KAF9449286.1"/>
    </source>
</evidence>
<dbReference type="OrthoDB" id="546632at2759"/>
<dbReference type="SMART" id="SM00471">
    <property type="entry name" value="HDc"/>
    <property type="match status" value="1"/>
</dbReference>
<dbReference type="Pfam" id="PF00233">
    <property type="entry name" value="PDEase_I"/>
    <property type="match status" value="1"/>
</dbReference>
<name>A0A9P6C279_9AGAR</name>
<proteinExistence type="inferred from homology"/>
<comment type="caution">
    <text evidence="5">The sequence shown here is derived from an EMBL/GenBank/DDBJ whole genome shotgun (WGS) entry which is preliminary data.</text>
</comment>
<evidence type="ECO:0000313" key="6">
    <source>
        <dbReference type="Proteomes" id="UP000807342"/>
    </source>
</evidence>
<dbReference type="AlphaFoldDB" id="A0A9P6C279"/>
<sequence length="431" mass="48665">MLVSDAVLRRRSADVGGLHLAMRGESQGQGWLDSTGSVSIIETKYAELLTTMYRETCRLVESNAALSDPPELSAGDRERLLKSLDAWYFEPLQMPEDEVLACVLFFFQVLFRIEGMKDAVKIDMNVIPRFVLHIRQLYRWQNHYHNFEHAVDVLQAIHCYLRAAGMVPPVSLLLTDADAPGGVGMWKSTREPDSGPLVTCLTPHEIFALYLAAIGHDVAHPGLSNLFMQNAETPLSQVYDNQSALEQMHSYLLLTTMRHHGMGVLLDDPQTGTLFRKILKGSVLATDMGVHQAFMDEFAKVLDGTSETSDGIMQWRSTKCFRQIFVCQVLLKNADISNPCRPFLVSKQWASALQQEWSCQYKFENFLQLQHSVNPSNGLLAEANSQVYFTRNIAKPLVDLTTIAIPELRQYSYHCAENLRETPGTHSLYHR</sequence>
<dbReference type="GO" id="GO:0007165">
    <property type="term" value="P:signal transduction"/>
    <property type="evidence" value="ECO:0007669"/>
    <property type="project" value="InterPro"/>
</dbReference>